<comment type="caution">
    <text evidence="1">The sequence shown here is derived from an EMBL/GenBank/DDBJ whole genome shotgun (WGS) entry which is preliminary data.</text>
</comment>
<organism evidence="1 2">
    <name type="scientific">Cyclocybe aegerita</name>
    <name type="common">Black poplar mushroom</name>
    <name type="synonym">Agrocybe aegerita</name>
    <dbReference type="NCBI Taxonomy" id="1973307"/>
    <lineage>
        <taxon>Eukaryota</taxon>
        <taxon>Fungi</taxon>
        <taxon>Dikarya</taxon>
        <taxon>Basidiomycota</taxon>
        <taxon>Agaricomycotina</taxon>
        <taxon>Agaricomycetes</taxon>
        <taxon>Agaricomycetidae</taxon>
        <taxon>Agaricales</taxon>
        <taxon>Agaricineae</taxon>
        <taxon>Bolbitiaceae</taxon>
        <taxon>Cyclocybe</taxon>
    </lineage>
</organism>
<sequence length="195" mass="22083">MVQLLDPTGTLLRPSVIPKRFKPFSSKRNWVEYDNTWREIRGAANSGDHATIDSVRGLAWVDKHLGQSLDTVFAVYHCMEELRPMEAAHVVALNNEKIDGHLFSDSMKSVMGDMSDNDCHETVSSLFLEENCRAFPQLGQCLIESTVRFLNSRMVTNNEDNIADSLPVLHWPLRLHYMRGMPADLVSQSFCASRS</sequence>
<dbReference type="OrthoDB" id="3235960at2759"/>
<gene>
    <name evidence="1" type="ORF">AAE3_LOCUS9035</name>
</gene>
<name>A0A8S0W1V1_CYCAE</name>
<reference evidence="1 2" key="1">
    <citation type="submission" date="2020-01" db="EMBL/GenBank/DDBJ databases">
        <authorList>
            <person name="Gupta K D."/>
        </authorList>
    </citation>
    <scope>NUCLEOTIDE SEQUENCE [LARGE SCALE GENOMIC DNA]</scope>
</reference>
<accession>A0A8S0W1V1</accession>
<keyword evidence="2" id="KW-1185">Reference proteome</keyword>
<protein>
    <submittedName>
        <fullName evidence="1">Uncharacterized protein</fullName>
    </submittedName>
</protein>
<dbReference type="EMBL" id="CACVBS010000057">
    <property type="protein sequence ID" value="CAA7266835.1"/>
    <property type="molecule type" value="Genomic_DNA"/>
</dbReference>
<evidence type="ECO:0000313" key="2">
    <source>
        <dbReference type="Proteomes" id="UP000467700"/>
    </source>
</evidence>
<evidence type="ECO:0000313" key="1">
    <source>
        <dbReference type="EMBL" id="CAA7266835.1"/>
    </source>
</evidence>
<proteinExistence type="predicted"/>
<dbReference type="Proteomes" id="UP000467700">
    <property type="component" value="Unassembled WGS sequence"/>
</dbReference>
<dbReference type="AlphaFoldDB" id="A0A8S0W1V1"/>